<protein>
    <recommendedName>
        <fullName evidence="3">Aminotransferase class V domain-containing protein</fullName>
    </recommendedName>
</protein>
<evidence type="ECO:0000256" key="2">
    <source>
        <dbReference type="SAM" id="MobiDB-lite"/>
    </source>
</evidence>
<evidence type="ECO:0000256" key="1">
    <source>
        <dbReference type="ARBA" id="ARBA00022898"/>
    </source>
</evidence>
<dbReference type="Gene3D" id="3.40.640.10">
    <property type="entry name" value="Type I PLP-dependent aspartate aminotransferase-like (Major domain)"/>
    <property type="match status" value="1"/>
</dbReference>
<evidence type="ECO:0000313" key="4">
    <source>
        <dbReference type="EMBL" id="KAJ2905499.1"/>
    </source>
</evidence>
<dbReference type="InterPro" id="IPR015424">
    <property type="entry name" value="PyrdxlP-dep_Trfase"/>
</dbReference>
<evidence type="ECO:0000259" key="3">
    <source>
        <dbReference type="Pfam" id="PF00266"/>
    </source>
</evidence>
<name>A0AAD5RX01_9PEZI</name>
<organism evidence="4 5">
    <name type="scientific">Zalerion maritima</name>
    <dbReference type="NCBI Taxonomy" id="339359"/>
    <lineage>
        <taxon>Eukaryota</taxon>
        <taxon>Fungi</taxon>
        <taxon>Dikarya</taxon>
        <taxon>Ascomycota</taxon>
        <taxon>Pezizomycotina</taxon>
        <taxon>Sordariomycetes</taxon>
        <taxon>Lulworthiomycetidae</taxon>
        <taxon>Lulworthiales</taxon>
        <taxon>Lulworthiaceae</taxon>
        <taxon>Zalerion</taxon>
    </lineage>
</organism>
<proteinExistence type="predicted"/>
<dbReference type="Pfam" id="PF00266">
    <property type="entry name" value="Aminotran_5"/>
    <property type="match status" value="1"/>
</dbReference>
<dbReference type="Proteomes" id="UP001201980">
    <property type="component" value="Unassembled WGS sequence"/>
</dbReference>
<dbReference type="InterPro" id="IPR000192">
    <property type="entry name" value="Aminotrans_V_dom"/>
</dbReference>
<reference evidence="4" key="1">
    <citation type="submission" date="2022-07" db="EMBL/GenBank/DDBJ databases">
        <title>Draft genome sequence of Zalerion maritima ATCC 34329, a (micro)plastics degrading marine fungus.</title>
        <authorList>
            <person name="Paco A."/>
            <person name="Goncalves M.F.M."/>
            <person name="Rocha-Santos T.A.P."/>
            <person name="Alves A."/>
        </authorList>
    </citation>
    <scope>NUCLEOTIDE SEQUENCE</scope>
    <source>
        <strain evidence="4">ATCC 34329</strain>
    </source>
</reference>
<dbReference type="SUPFAM" id="SSF53383">
    <property type="entry name" value="PLP-dependent transferases"/>
    <property type="match status" value="1"/>
</dbReference>
<accession>A0AAD5RX01</accession>
<dbReference type="PANTHER" id="PTHR43092:SF2">
    <property type="entry name" value="HERCYNYLCYSTEINE SULFOXIDE LYASE"/>
    <property type="match status" value="1"/>
</dbReference>
<keyword evidence="1" id="KW-0663">Pyridoxal phosphate</keyword>
<dbReference type="InterPro" id="IPR015421">
    <property type="entry name" value="PyrdxlP-dep_Trfase_major"/>
</dbReference>
<gene>
    <name evidence="4" type="ORF">MKZ38_005375</name>
</gene>
<keyword evidence="5" id="KW-1185">Reference proteome</keyword>
<dbReference type="EMBL" id="JAKWBI020000031">
    <property type="protein sequence ID" value="KAJ2905499.1"/>
    <property type="molecule type" value="Genomic_DNA"/>
</dbReference>
<dbReference type="PANTHER" id="PTHR43092">
    <property type="entry name" value="L-CYSTEINE DESULFHYDRASE"/>
    <property type="match status" value="1"/>
</dbReference>
<sequence>MSSNGEVVLPTRPKEHDAANQCPVAMGSSLKSLFLMDEKYRNMNNGSFGTIPRAIQARQRAYQDMAEARPDPFIRYEYGSVLDESREAVAKLVNAPLEATVFVPNATTGVNVVLRGLAGEWACEARPEGEGEGEGEGDEVPQNEILYFNTIYAGCGKSVDYVVETSGRRIGAREIGLGYPCEDEEVVRALERGIRESKEEGKRPRLAIFDVVSSLPGVCVPYPELIALCKREGVLSLVDGAQGVGMVGLDLGEADPDFFVSNCHKWLHVPRGCAVFVVPVRNQGMLPSTLPTSHGYEPRRGKRFSPLPPREDGKSKYVENFEFVGTVDNAPYLCAKDSISWRREVLGGEQKILGYMNKLAREGGDRVAEMVGTGEVLENKAGTLGESAMVNVALPLVVKGAGEEWASHVTSQGGKMKKLETDPATLAVLEDAADAGRAVNWMLNQLIHEHNTFVALYVYRKRFWARISAQVFLDMDDFVETGKVLKEVCERVGKGDWA</sequence>
<comment type="caution">
    <text evidence="4">The sequence shown here is derived from an EMBL/GenBank/DDBJ whole genome shotgun (WGS) entry which is preliminary data.</text>
</comment>
<feature type="region of interest" description="Disordered" evidence="2">
    <location>
        <begin position="288"/>
        <end position="312"/>
    </location>
</feature>
<evidence type="ECO:0000313" key="5">
    <source>
        <dbReference type="Proteomes" id="UP001201980"/>
    </source>
</evidence>
<dbReference type="AlphaFoldDB" id="A0AAD5RX01"/>
<feature type="domain" description="Aminotransferase class V" evidence="3">
    <location>
        <begin position="202"/>
        <end position="289"/>
    </location>
</feature>